<dbReference type="InterPro" id="IPR035370">
    <property type="entry name" value="Nrap_D5"/>
</dbReference>
<feature type="domain" description="Nrap protein" evidence="4">
    <location>
        <begin position="324"/>
        <end position="408"/>
    </location>
</feature>
<dbReference type="RefSeq" id="XP_068357463.1">
    <property type="nucleotide sequence ID" value="XM_068505997.1"/>
</dbReference>
<dbReference type="Proteomes" id="UP000179807">
    <property type="component" value="Unassembled WGS sequence"/>
</dbReference>
<evidence type="ECO:0000259" key="4">
    <source>
        <dbReference type="Pfam" id="PF17406"/>
    </source>
</evidence>
<dbReference type="Pfam" id="PF17406">
    <property type="entry name" value="Nrap_D5"/>
    <property type="match status" value="1"/>
</dbReference>
<dbReference type="Pfam" id="PF17404">
    <property type="entry name" value="Nrap_D3"/>
    <property type="match status" value="1"/>
</dbReference>
<dbReference type="GO" id="GO:0032040">
    <property type="term" value="C:small-subunit processome"/>
    <property type="evidence" value="ECO:0007669"/>
    <property type="project" value="TreeGrafter"/>
</dbReference>
<dbReference type="InterPro" id="IPR035371">
    <property type="entry name" value="Nrap_D6"/>
</dbReference>
<dbReference type="GO" id="GO:0006364">
    <property type="term" value="P:rRNA processing"/>
    <property type="evidence" value="ECO:0007669"/>
    <property type="project" value="TreeGrafter"/>
</dbReference>
<keyword evidence="1" id="KW-0694">RNA-binding</keyword>
<sequence>MNFVQHQNKKKLMQNEIFDFVFRIGTTAKVDEAAVEKVCSILTRAYSDRAVSIQGSLINNMIYIGIYLNANADFNREIEPGPHPKSPEAASFREFWGNDKSTLRRFPDGSLLESLGWGPEPLKEIAEYALQKHFAPDATIDIAPRDLSPIFDLPQHENASTANHASLNSISDAYDELVMNLRNLKLTVGITSVSPLSPFLRKTSVFPYEAVRSGHNVSLCPNSIRILARLETSSAWPLRLEPLLQFKIAIYIEMAKLLNEKKITAIPHYEGVQILFRGFVFNLQAVHEDEIRHFHKTPHGTKIEFLERLEVRHHSFVSALGARFDSYPEAVRAAIRWVRSKGVVSKFLSQEAIELMVASAYTTSSSSYSSMSNNNEKEVSPPAYSMAGFLRFLEILKNLPVKSPIITVGDARPNSDALTLPLAIVSNYCEGSEFTKKYDQTPKFNQQNNQNSHKNSKIIISDENSTIPKIVVDFLRKAAAQSLRIALEGRFAPRVPLLRQMFGIPTSHWNYDFSISSKNRPHAEYSLFAGIDKKKRRHGRFDIKSKTAPELADLFVDLDPPKMLVEEVIERFSGVVNFWYDELGGQAIGMSFADNVLRGKDMKVENLKFAQKTDETMVAVDIEGIAQQVVCIGGDIITGMNHR</sequence>
<evidence type="ECO:0000313" key="6">
    <source>
        <dbReference type="EMBL" id="OHT04327.1"/>
    </source>
</evidence>
<dbReference type="Pfam" id="PF17405">
    <property type="entry name" value="Nrap_D4"/>
    <property type="match status" value="1"/>
</dbReference>
<dbReference type="GO" id="GO:0032545">
    <property type="term" value="C:CURI complex"/>
    <property type="evidence" value="ECO:0007669"/>
    <property type="project" value="TreeGrafter"/>
</dbReference>
<proteinExistence type="inferred from homology"/>
<accession>A0A1J4JYT5</accession>
<dbReference type="GeneID" id="94840701"/>
<dbReference type="InterPro" id="IPR005554">
    <property type="entry name" value="NOL6/Upt22"/>
</dbReference>
<dbReference type="Gene3D" id="3.30.70.3030">
    <property type="match status" value="1"/>
</dbReference>
<keyword evidence="1" id="KW-0539">Nucleus</keyword>
<comment type="similarity">
    <text evidence="1">Belongs to the NRAP family.</text>
</comment>
<comment type="subcellular location">
    <subcellularLocation>
        <location evidence="1">Nucleus</location>
        <location evidence="1">Nucleolus</location>
    </subcellularLocation>
</comment>
<dbReference type="GO" id="GO:0006409">
    <property type="term" value="P:tRNA export from nucleus"/>
    <property type="evidence" value="ECO:0007669"/>
    <property type="project" value="TreeGrafter"/>
</dbReference>
<dbReference type="AlphaFoldDB" id="A0A1J4JYT5"/>
<dbReference type="EMBL" id="MLAK01000796">
    <property type="protein sequence ID" value="OHT04327.1"/>
    <property type="molecule type" value="Genomic_DNA"/>
</dbReference>
<feature type="domain" description="Nrap protein" evidence="3">
    <location>
        <begin position="155"/>
        <end position="292"/>
    </location>
</feature>
<dbReference type="InterPro" id="IPR035369">
    <property type="entry name" value="Nrap_D4"/>
</dbReference>
<dbReference type="Pfam" id="PF17407">
    <property type="entry name" value="Nrap_D6"/>
    <property type="match status" value="1"/>
</dbReference>
<dbReference type="GO" id="GO:0003723">
    <property type="term" value="F:RNA binding"/>
    <property type="evidence" value="ECO:0007669"/>
    <property type="project" value="UniProtKB-KW"/>
</dbReference>
<keyword evidence="7" id="KW-1185">Reference proteome</keyword>
<protein>
    <submittedName>
        <fullName evidence="6">Uncharacterized protein</fullName>
    </submittedName>
</protein>
<dbReference type="InterPro" id="IPR035368">
    <property type="entry name" value="Nrap_D3"/>
</dbReference>
<organism evidence="6 7">
    <name type="scientific">Tritrichomonas foetus</name>
    <dbReference type="NCBI Taxonomy" id="1144522"/>
    <lineage>
        <taxon>Eukaryota</taxon>
        <taxon>Metamonada</taxon>
        <taxon>Parabasalia</taxon>
        <taxon>Tritrichomonadida</taxon>
        <taxon>Tritrichomonadidae</taxon>
        <taxon>Tritrichomonas</taxon>
    </lineage>
</organism>
<evidence type="ECO:0000259" key="2">
    <source>
        <dbReference type="Pfam" id="PF17404"/>
    </source>
</evidence>
<evidence type="ECO:0000313" key="7">
    <source>
        <dbReference type="Proteomes" id="UP000179807"/>
    </source>
</evidence>
<name>A0A1J4JYT5_9EUKA</name>
<dbReference type="GO" id="GO:0034456">
    <property type="term" value="C:UTP-C complex"/>
    <property type="evidence" value="ECO:0007669"/>
    <property type="project" value="TreeGrafter"/>
</dbReference>
<dbReference type="OrthoDB" id="10251401at2759"/>
<evidence type="ECO:0000259" key="3">
    <source>
        <dbReference type="Pfam" id="PF17405"/>
    </source>
</evidence>
<dbReference type="PANTHER" id="PTHR17972:SF0">
    <property type="entry name" value="NUCLEOLAR PROTEIN 6"/>
    <property type="match status" value="1"/>
</dbReference>
<dbReference type="VEuPathDB" id="TrichDB:TRFO_28143"/>
<gene>
    <name evidence="6" type="ORF">TRFO_28143</name>
</gene>
<feature type="domain" description="Nrap protein" evidence="2">
    <location>
        <begin position="29"/>
        <end position="134"/>
    </location>
</feature>
<evidence type="ECO:0000256" key="1">
    <source>
        <dbReference type="RuleBase" id="RU364032"/>
    </source>
</evidence>
<feature type="domain" description="Nrap protein" evidence="5">
    <location>
        <begin position="535"/>
        <end position="638"/>
    </location>
</feature>
<evidence type="ECO:0000259" key="5">
    <source>
        <dbReference type="Pfam" id="PF17407"/>
    </source>
</evidence>
<reference evidence="6" key="1">
    <citation type="submission" date="2016-10" db="EMBL/GenBank/DDBJ databases">
        <authorList>
            <person name="Benchimol M."/>
            <person name="Almeida L.G."/>
            <person name="Vasconcelos A.T."/>
            <person name="Perreira-Neves A."/>
            <person name="Rosa I.A."/>
            <person name="Tasca T."/>
            <person name="Bogo M.R."/>
            <person name="de Souza W."/>
        </authorList>
    </citation>
    <scope>NUCLEOTIDE SEQUENCE [LARGE SCALE GENOMIC DNA]</scope>
    <source>
        <strain evidence="6">K</strain>
    </source>
</reference>
<dbReference type="PANTHER" id="PTHR17972">
    <property type="entry name" value="NUCLEOLAR RNA-ASSOCIATED PROTEIN"/>
    <property type="match status" value="1"/>
</dbReference>
<comment type="caution">
    <text evidence="6">The sequence shown here is derived from an EMBL/GenBank/DDBJ whole genome shotgun (WGS) entry which is preliminary data.</text>
</comment>